<evidence type="ECO:0000313" key="4">
    <source>
        <dbReference type="EMBL" id="KAG6377949.1"/>
    </source>
</evidence>
<comment type="caution">
    <text evidence="4">The sequence shown here is derived from an EMBL/GenBank/DDBJ whole genome shotgun (WGS) entry which is preliminary data.</text>
</comment>
<dbReference type="PANTHER" id="PTHR19848">
    <property type="entry name" value="WD40 REPEAT PROTEIN"/>
    <property type="match status" value="1"/>
</dbReference>
<name>A0A8I2YRG5_9AGAM</name>
<evidence type="ECO:0000256" key="2">
    <source>
        <dbReference type="ARBA" id="ARBA00022737"/>
    </source>
</evidence>
<dbReference type="SUPFAM" id="SSF69322">
    <property type="entry name" value="Tricorn protease domain 2"/>
    <property type="match status" value="1"/>
</dbReference>
<accession>A0A8I2YRG5</accession>
<evidence type="ECO:0000256" key="3">
    <source>
        <dbReference type="SAM" id="MobiDB-lite"/>
    </source>
</evidence>
<dbReference type="Proteomes" id="UP000683000">
    <property type="component" value="Unassembled WGS sequence"/>
</dbReference>
<dbReference type="EMBL" id="JAGFBS010000008">
    <property type="protein sequence ID" value="KAG6377949.1"/>
    <property type="molecule type" value="Genomic_DNA"/>
</dbReference>
<sequence>MHLSPDLMPSMPSSESTEYQPEELIPEQKASISCLAFWPDGSRLIAVVGSGLQIWNVKEKTREGEAIRGGFFTNFTTVSVSTDGRKFATGGTYRDGGQVLLWDTNSRRIEHTFDKPAMSHCLCVVHSSSDTRLLAYAVEREYMSDSLEVRNVADGSCVCVLEPRKGNTRCTRFSPDDTRLAACGVCIQIWDLATTRPSLEIKHRAHSLEWTKDGSHVIANNLACGQLMMYDARTGAQVRSWRDRAPGITAPHLWPCICMSVSPDGHFLASVRGNMVYVWELENAREVARYSFPRDMFCVAYSPNGDFIASGPFICRAPKERDTLVRRSRRASTAHAHLSVRCRR</sequence>
<gene>
    <name evidence="4" type="ORF">JVT61DRAFT_14743</name>
</gene>
<keyword evidence="1" id="KW-0853">WD repeat</keyword>
<proteinExistence type="predicted"/>
<feature type="compositionally biased region" description="Low complexity" evidence="3">
    <location>
        <begin position="1"/>
        <end position="16"/>
    </location>
</feature>
<evidence type="ECO:0000313" key="5">
    <source>
        <dbReference type="Proteomes" id="UP000683000"/>
    </source>
</evidence>
<organism evidence="4 5">
    <name type="scientific">Boletus reticuloceps</name>
    <dbReference type="NCBI Taxonomy" id="495285"/>
    <lineage>
        <taxon>Eukaryota</taxon>
        <taxon>Fungi</taxon>
        <taxon>Dikarya</taxon>
        <taxon>Basidiomycota</taxon>
        <taxon>Agaricomycotina</taxon>
        <taxon>Agaricomycetes</taxon>
        <taxon>Agaricomycetidae</taxon>
        <taxon>Boletales</taxon>
        <taxon>Boletineae</taxon>
        <taxon>Boletaceae</taxon>
        <taxon>Boletoideae</taxon>
        <taxon>Boletus</taxon>
    </lineage>
</organism>
<dbReference type="InterPro" id="IPR015943">
    <property type="entry name" value="WD40/YVTN_repeat-like_dom_sf"/>
</dbReference>
<evidence type="ECO:0000256" key="1">
    <source>
        <dbReference type="ARBA" id="ARBA00022574"/>
    </source>
</evidence>
<keyword evidence="2" id="KW-0677">Repeat</keyword>
<feature type="region of interest" description="Disordered" evidence="3">
    <location>
        <begin position="1"/>
        <end position="20"/>
    </location>
</feature>
<keyword evidence="5" id="KW-1185">Reference proteome</keyword>
<dbReference type="InterPro" id="IPR001680">
    <property type="entry name" value="WD40_rpt"/>
</dbReference>
<protein>
    <submittedName>
        <fullName evidence="4">Uncharacterized protein</fullName>
    </submittedName>
</protein>
<dbReference type="Pfam" id="PF00400">
    <property type="entry name" value="WD40"/>
    <property type="match status" value="1"/>
</dbReference>
<reference evidence="4" key="1">
    <citation type="submission" date="2021-03" db="EMBL/GenBank/DDBJ databases">
        <title>Evolutionary innovations through gain and loss of genes in the ectomycorrhizal Boletales.</title>
        <authorList>
            <person name="Wu G."/>
            <person name="Miyauchi S."/>
            <person name="Morin E."/>
            <person name="Yang Z.-L."/>
            <person name="Xu J."/>
            <person name="Martin F.M."/>
        </authorList>
    </citation>
    <scope>NUCLEOTIDE SEQUENCE</scope>
    <source>
        <strain evidence="4">BR01</strain>
    </source>
</reference>
<dbReference type="Gene3D" id="2.130.10.10">
    <property type="entry name" value="YVTN repeat-like/Quinoprotein amine dehydrogenase"/>
    <property type="match status" value="2"/>
</dbReference>
<dbReference type="AlphaFoldDB" id="A0A8I2YRG5"/>
<dbReference type="SMART" id="SM00320">
    <property type="entry name" value="WD40"/>
    <property type="match status" value="5"/>
</dbReference>
<dbReference type="PANTHER" id="PTHR19848:SF8">
    <property type="entry name" value="F-BOX AND WD REPEAT DOMAIN CONTAINING 7"/>
    <property type="match status" value="1"/>
</dbReference>
<dbReference type="OrthoDB" id="2632600at2759"/>